<dbReference type="AlphaFoldDB" id="A0A7D8YJ53"/>
<evidence type="ECO:0000256" key="4">
    <source>
        <dbReference type="ARBA" id="ARBA00023163"/>
    </source>
</evidence>
<dbReference type="Proteomes" id="UP000481288">
    <property type="component" value="Unassembled WGS sequence"/>
</dbReference>
<dbReference type="GO" id="GO:0005730">
    <property type="term" value="C:nucleolus"/>
    <property type="evidence" value="ECO:0007669"/>
    <property type="project" value="UniProtKB-SubCell"/>
</dbReference>
<gene>
    <name evidence="7" type="primary">rpa49</name>
    <name evidence="7" type="ORF">LCER1_G007054</name>
</gene>
<protein>
    <submittedName>
        <fullName evidence="7">DNA-directed RNA polymerase I subunit rpa49</fullName>
    </submittedName>
</protein>
<keyword evidence="4" id="KW-0804">Transcription</keyword>
<name>A0A7D8YJ53_9HELO</name>
<keyword evidence="5" id="KW-0539">Nucleus</keyword>
<comment type="similarity">
    <text evidence="2">Belongs to the eukaryotic RPA49/POLR1E RNA polymerase subunit family.</text>
</comment>
<evidence type="ECO:0000256" key="6">
    <source>
        <dbReference type="SAM" id="MobiDB-lite"/>
    </source>
</evidence>
<evidence type="ECO:0000256" key="5">
    <source>
        <dbReference type="ARBA" id="ARBA00023242"/>
    </source>
</evidence>
<dbReference type="PANTHER" id="PTHR14440">
    <property type="entry name" value="DNA-DIRECTED RNA POLYMERASE I SUBUNIT RPA49"/>
    <property type="match status" value="1"/>
</dbReference>
<evidence type="ECO:0000256" key="2">
    <source>
        <dbReference type="ARBA" id="ARBA00009430"/>
    </source>
</evidence>
<feature type="region of interest" description="Disordered" evidence="6">
    <location>
        <begin position="56"/>
        <end position="80"/>
    </location>
</feature>
<feature type="region of interest" description="Disordered" evidence="6">
    <location>
        <begin position="1"/>
        <end position="27"/>
    </location>
</feature>
<evidence type="ECO:0000256" key="3">
    <source>
        <dbReference type="ARBA" id="ARBA00022478"/>
    </source>
</evidence>
<dbReference type="EMBL" id="QGMG01000703">
    <property type="protein sequence ID" value="TVY51949.1"/>
    <property type="molecule type" value="Genomic_DNA"/>
</dbReference>
<dbReference type="GO" id="GO:0003677">
    <property type="term" value="F:DNA binding"/>
    <property type="evidence" value="ECO:0007669"/>
    <property type="project" value="InterPro"/>
</dbReference>
<proteinExistence type="inferred from homology"/>
<dbReference type="OrthoDB" id="532500at2759"/>
<sequence length="449" mass="49734">MSEKIEKVKKRKRNTDGSSKPSKRVAIEGDKEIGISLPEADQWAPVIASTPGLALPTSLPLQPYTKPRKNPPSGPGRTSISKTELLLQSSAHQKLDYTAREEEAGGADTLLKHYVGVYDPETGKMEVMEARRMVVRGVVRAHKATADDEHSTDMRELRNTLGQTFGTKKARKAIASFTENAISPEKSAREANGKPRKLDSAAQAMISNIAEATASMASRDELAAAADAAKPRPKPNVGAEDIKDVYTTDSLIGDSIMAHIPVREWAATLKAKKEVVTNSRYVSHRVAKVATNVEKLKILRYMLLALEILRVSKPGKGRDNRSFLLPRRDELKTLIGDMPEAVLQSFTRKFSDSGAISKFKFDLLITHLCAMACLVDNYEVDVWDLKEDLRLEIKPMAQYFNEIGCKIANFPEAERKRLEMDKAAAAQRRIAKLKLPLSFPKAAFARARK</sequence>
<reference evidence="7 8" key="1">
    <citation type="submission" date="2018-05" db="EMBL/GenBank/DDBJ databases">
        <title>Whole genome sequencing for identification of molecular markers to develop diagnostic detection tools for the regulated plant pathogen Lachnellula willkommii.</title>
        <authorList>
            <person name="Giroux E."/>
            <person name="Bilodeau G."/>
        </authorList>
    </citation>
    <scope>NUCLEOTIDE SEQUENCE [LARGE SCALE GENOMIC DNA]</scope>
    <source>
        <strain evidence="7 8">CBS 625.97</strain>
    </source>
</reference>
<evidence type="ECO:0000313" key="7">
    <source>
        <dbReference type="EMBL" id="TVY51949.1"/>
    </source>
</evidence>
<comment type="subcellular location">
    <subcellularLocation>
        <location evidence="1">Nucleus</location>
        <location evidence="1">Nucleolus</location>
    </subcellularLocation>
</comment>
<comment type="caution">
    <text evidence="7">The sequence shown here is derived from an EMBL/GenBank/DDBJ whole genome shotgun (WGS) entry which is preliminary data.</text>
</comment>
<organism evidence="7 8">
    <name type="scientific">Lachnellula cervina</name>
    <dbReference type="NCBI Taxonomy" id="1316786"/>
    <lineage>
        <taxon>Eukaryota</taxon>
        <taxon>Fungi</taxon>
        <taxon>Dikarya</taxon>
        <taxon>Ascomycota</taxon>
        <taxon>Pezizomycotina</taxon>
        <taxon>Leotiomycetes</taxon>
        <taxon>Helotiales</taxon>
        <taxon>Lachnaceae</taxon>
        <taxon>Lachnellula</taxon>
    </lineage>
</organism>
<keyword evidence="3 7" id="KW-0240">DNA-directed RNA polymerase</keyword>
<dbReference type="GO" id="GO:0006351">
    <property type="term" value="P:DNA-templated transcription"/>
    <property type="evidence" value="ECO:0007669"/>
    <property type="project" value="InterPro"/>
</dbReference>
<accession>A0A7D8YJ53</accession>
<keyword evidence="8" id="KW-1185">Reference proteome</keyword>
<dbReference type="Pfam" id="PF06870">
    <property type="entry name" value="RNA_pol_I_A49"/>
    <property type="match status" value="1"/>
</dbReference>
<evidence type="ECO:0000256" key="1">
    <source>
        <dbReference type="ARBA" id="ARBA00004604"/>
    </source>
</evidence>
<evidence type="ECO:0000313" key="8">
    <source>
        <dbReference type="Proteomes" id="UP000481288"/>
    </source>
</evidence>
<dbReference type="GO" id="GO:0000428">
    <property type="term" value="C:DNA-directed RNA polymerase complex"/>
    <property type="evidence" value="ECO:0007669"/>
    <property type="project" value="UniProtKB-KW"/>
</dbReference>
<dbReference type="InterPro" id="IPR009668">
    <property type="entry name" value="RNA_pol-assoc_fac_A49-like"/>
</dbReference>